<name>A0A1T4L8S1_9FIRM</name>
<dbReference type="SUPFAM" id="SSF46785">
    <property type="entry name" value="Winged helix' DNA-binding domain"/>
    <property type="match status" value="1"/>
</dbReference>
<feature type="domain" description="HTH marR-type" evidence="4">
    <location>
        <begin position="1"/>
        <end position="135"/>
    </location>
</feature>
<gene>
    <name evidence="5" type="ORF">SAMN02745191_0789</name>
</gene>
<dbReference type="InterPro" id="IPR036390">
    <property type="entry name" value="WH_DNA-bd_sf"/>
</dbReference>
<dbReference type="PRINTS" id="PR00598">
    <property type="entry name" value="HTHMARR"/>
</dbReference>
<evidence type="ECO:0000256" key="1">
    <source>
        <dbReference type="ARBA" id="ARBA00023015"/>
    </source>
</evidence>
<dbReference type="AlphaFoldDB" id="A0A1T4L8S1"/>
<keyword evidence="6" id="KW-1185">Reference proteome</keyword>
<evidence type="ECO:0000259" key="4">
    <source>
        <dbReference type="PROSITE" id="PS50995"/>
    </source>
</evidence>
<protein>
    <submittedName>
        <fullName evidence="5">DNA-binding transcriptional regulator, MarR family</fullName>
    </submittedName>
</protein>
<dbReference type="Pfam" id="PF12802">
    <property type="entry name" value="MarR_2"/>
    <property type="match status" value="1"/>
</dbReference>
<evidence type="ECO:0000256" key="3">
    <source>
        <dbReference type="ARBA" id="ARBA00023163"/>
    </source>
</evidence>
<dbReference type="EMBL" id="FUWY01000002">
    <property type="protein sequence ID" value="SJZ51074.1"/>
    <property type="molecule type" value="Genomic_DNA"/>
</dbReference>
<dbReference type="PANTHER" id="PTHR42756:SF1">
    <property type="entry name" value="TRANSCRIPTIONAL REPRESSOR OF EMRAB OPERON"/>
    <property type="match status" value="1"/>
</dbReference>
<organism evidence="5 6">
    <name type="scientific">Anaerorhabdus furcosa</name>
    <dbReference type="NCBI Taxonomy" id="118967"/>
    <lineage>
        <taxon>Bacteria</taxon>
        <taxon>Bacillati</taxon>
        <taxon>Bacillota</taxon>
        <taxon>Erysipelotrichia</taxon>
        <taxon>Erysipelotrichales</taxon>
        <taxon>Erysipelotrichaceae</taxon>
        <taxon>Anaerorhabdus</taxon>
    </lineage>
</organism>
<proteinExistence type="predicted"/>
<evidence type="ECO:0000256" key="2">
    <source>
        <dbReference type="ARBA" id="ARBA00023125"/>
    </source>
</evidence>
<evidence type="ECO:0000313" key="5">
    <source>
        <dbReference type="EMBL" id="SJZ51074.1"/>
    </source>
</evidence>
<dbReference type="PANTHER" id="PTHR42756">
    <property type="entry name" value="TRANSCRIPTIONAL REGULATOR, MARR"/>
    <property type="match status" value="1"/>
</dbReference>
<sequence>MDSNLLLVDRYFLKFYESFCKDVCKKHQLVQMELDILAFLANHPEHDTASDIVEIRMFTKSNVSGMVEQLIQKGLIERKEDKDDRRKIHLIIKAKATPIIKDIKKMQRQFSENLMSGFTKEEEELFGEFISRMINNIMSGIGRVR</sequence>
<keyword evidence="1" id="KW-0805">Transcription regulation</keyword>
<dbReference type="GO" id="GO:0003677">
    <property type="term" value="F:DNA binding"/>
    <property type="evidence" value="ECO:0007669"/>
    <property type="project" value="UniProtKB-KW"/>
</dbReference>
<keyword evidence="2 5" id="KW-0238">DNA-binding</keyword>
<dbReference type="STRING" id="118967.SAMN02745191_0789"/>
<dbReference type="InterPro" id="IPR036388">
    <property type="entry name" value="WH-like_DNA-bd_sf"/>
</dbReference>
<reference evidence="6" key="1">
    <citation type="submission" date="2017-02" db="EMBL/GenBank/DDBJ databases">
        <authorList>
            <person name="Varghese N."/>
            <person name="Submissions S."/>
        </authorList>
    </citation>
    <scope>NUCLEOTIDE SEQUENCE [LARGE SCALE GENOMIC DNA]</scope>
    <source>
        <strain evidence="6">ATCC 25662</strain>
    </source>
</reference>
<dbReference type="GO" id="GO:0003700">
    <property type="term" value="F:DNA-binding transcription factor activity"/>
    <property type="evidence" value="ECO:0007669"/>
    <property type="project" value="InterPro"/>
</dbReference>
<dbReference type="OrthoDB" id="763883at2"/>
<accession>A0A1T4L8S1</accession>
<evidence type="ECO:0000313" key="6">
    <source>
        <dbReference type="Proteomes" id="UP000243297"/>
    </source>
</evidence>
<dbReference type="SMART" id="SM00347">
    <property type="entry name" value="HTH_MARR"/>
    <property type="match status" value="1"/>
</dbReference>
<keyword evidence="3" id="KW-0804">Transcription</keyword>
<dbReference type="Gene3D" id="1.10.10.10">
    <property type="entry name" value="Winged helix-like DNA-binding domain superfamily/Winged helix DNA-binding domain"/>
    <property type="match status" value="1"/>
</dbReference>
<dbReference type="Proteomes" id="UP000243297">
    <property type="component" value="Unassembled WGS sequence"/>
</dbReference>
<dbReference type="RefSeq" id="WP_078711222.1">
    <property type="nucleotide sequence ID" value="NZ_FUWY01000002.1"/>
</dbReference>
<dbReference type="PROSITE" id="PS50995">
    <property type="entry name" value="HTH_MARR_2"/>
    <property type="match status" value="1"/>
</dbReference>
<dbReference type="InterPro" id="IPR000835">
    <property type="entry name" value="HTH_MarR-typ"/>
</dbReference>